<comment type="similarity">
    <text evidence="1">Belongs to the ETF alpha-subunit/FixB family.</text>
</comment>
<dbReference type="Gene3D" id="3.40.50.620">
    <property type="entry name" value="HUPs"/>
    <property type="match status" value="1"/>
</dbReference>
<dbReference type="InterPro" id="IPR014730">
    <property type="entry name" value="ETF_a/b_N"/>
</dbReference>
<proteinExistence type="inferred from homology"/>
<name>A0A381S0R3_9ZZZZ</name>
<dbReference type="InterPro" id="IPR001308">
    <property type="entry name" value="ETF_a/FixB"/>
</dbReference>
<dbReference type="PANTHER" id="PTHR43153:SF1">
    <property type="entry name" value="ELECTRON TRANSFER FLAVOPROTEIN SUBUNIT ALPHA, MITOCHONDRIAL"/>
    <property type="match status" value="1"/>
</dbReference>
<dbReference type="EMBL" id="UINC01002357">
    <property type="protein sequence ID" value="SUZ95817.1"/>
    <property type="molecule type" value="Genomic_DNA"/>
</dbReference>
<accession>A0A381S0R3</accession>
<sequence>MVVCEHLSDEFADITFELLALANSLGAGDVSAITFGSMVGKAGELGGATCVIDAGCEDEYNPESYAAAVSAAVDAHSPDLLLVGSTSMGMDIAAPVAAAHGLPLVAYCTTVEATNGGFACSSSLYGGKLGVSSQVSSPAVAMVLPGSCDGDAGRVAGSPAVNELAIPESAGKVRFSRLIEPEAGDVDITQSGVLVAIGRGIGSKDDIELAAELAELLDADLACSRPIVDAGWMEKSRQVGKSGFKVKPRVYIALGISGAPEHIEGMKDSATIIAINSDEDAPIFDVAHYGLTEDLFDVCEELVEELE</sequence>
<dbReference type="GO" id="GO:0009055">
    <property type="term" value="F:electron transfer activity"/>
    <property type="evidence" value="ECO:0007669"/>
    <property type="project" value="InterPro"/>
</dbReference>
<protein>
    <recommendedName>
        <fullName evidence="2">Electron transfer flavoprotein alpha/beta-subunit N-terminal domain-containing protein</fullName>
    </recommendedName>
</protein>
<evidence type="ECO:0000313" key="3">
    <source>
        <dbReference type="EMBL" id="SUZ95817.1"/>
    </source>
</evidence>
<evidence type="ECO:0000259" key="2">
    <source>
        <dbReference type="SMART" id="SM00893"/>
    </source>
</evidence>
<dbReference type="Gene3D" id="3.40.50.1220">
    <property type="entry name" value="TPP-binding domain"/>
    <property type="match status" value="1"/>
</dbReference>
<dbReference type="SUPFAM" id="SSF52467">
    <property type="entry name" value="DHS-like NAD/FAD-binding domain"/>
    <property type="match status" value="1"/>
</dbReference>
<dbReference type="AlphaFoldDB" id="A0A381S0R3"/>
<dbReference type="PANTHER" id="PTHR43153">
    <property type="entry name" value="ELECTRON TRANSFER FLAVOPROTEIN ALPHA"/>
    <property type="match status" value="1"/>
</dbReference>
<dbReference type="GO" id="GO:0050660">
    <property type="term" value="F:flavin adenine dinucleotide binding"/>
    <property type="evidence" value="ECO:0007669"/>
    <property type="project" value="InterPro"/>
</dbReference>
<dbReference type="InterPro" id="IPR014731">
    <property type="entry name" value="ETF_asu_C"/>
</dbReference>
<evidence type="ECO:0000256" key="1">
    <source>
        <dbReference type="ARBA" id="ARBA00005817"/>
    </source>
</evidence>
<dbReference type="InterPro" id="IPR014729">
    <property type="entry name" value="Rossmann-like_a/b/a_fold"/>
</dbReference>
<dbReference type="GO" id="GO:0033539">
    <property type="term" value="P:fatty acid beta-oxidation using acyl-CoA dehydrogenase"/>
    <property type="evidence" value="ECO:0007669"/>
    <property type="project" value="TreeGrafter"/>
</dbReference>
<dbReference type="SUPFAM" id="SSF52402">
    <property type="entry name" value="Adenine nucleotide alpha hydrolases-like"/>
    <property type="match status" value="1"/>
</dbReference>
<dbReference type="Pfam" id="PF01012">
    <property type="entry name" value="ETF"/>
    <property type="match status" value="1"/>
</dbReference>
<dbReference type="PIRSF" id="PIRSF000089">
    <property type="entry name" value="Electra_flavoP_a"/>
    <property type="match status" value="1"/>
</dbReference>
<dbReference type="SMART" id="SM00893">
    <property type="entry name" value="ETF"/>
    <property type="match status" value="1"/>
</dbReference>
<feature type="domain" description="Electron transfer flavoprotein alpha/beta-subunit N-terminal" evidence="2">
    <location>
        <begin position="1"/>
        <end position="182"/>
    </location>
</feature>
<reference evidence="3" key="1">
    <citation type="submission" date="2018-05" db="EMBL/GenBank/DDBJ databases">
        <authorList>
            <person name="Lanie J.A."/>
            <person name="Ng W.-L."/>
            <person name="Kazmierczak K.M."/>
            <person name="Andrzejewski T.M."/>
            <person name="Davidsen T.M."/>
            <person name="Wayne K.J."/>
            <person name="Tettelin H."/>
            <person name="Glass J.I."/>
            <person name="Rusch D."/>
            <person name="Podicherti R."/>
            <person name="Tsui H.-C.T."/>
            <person name="Winkler M.E."/>
        </authorList>
    </citation>
    <scope>NUCLEOTIDE SEQUENCE</scope>
</reference>
<organism evidence="3">
    <name type="scientific">marine metagenome</name>
    <dbReference type="NCBI Taxonomy" id="408172"/>
    <lineage>
        <taxon>unclassified sequences</taxon>
        <taxon>metagenomes</taxon>
        <taxon>ecological metagenomes</taxon>
    </lineage>
</organism>
<dbReference type="Pfam" id="PF00766">
    <property type="entry name" value="ETF_alpha"/>
    <property type="match status" value="1"/>
</dbReference>
<dbReference type="InterPro" id="IPR029035">
    <property type="entry name" value="DHS-like_NAD/FAD-binding_dom"/>
</dbReference>
<gene>
    <name evidence="3" type="ORF">METZ01_LOCUS48671</name>
</gene>